<gene>
    <name evidence="2" type="ORF">GOMPHAMPRED_005749</name>
</gene>
<feature type="chain" id="PRO_5034415558" evidence="1">
    <location>
        <begin position="17"/>
        <end position="207"/>
    </location>
</feature>
<comment type="caution">
    <text evidence="2">The sequence shown here is derived from an EMBL/GenBank/DDBJ whole genome shotgun (WGS) entry which is preliminary data.</text>
</comment>
<name>A0A8H3IRP4_9LECA</name>
<reference evidence="2" key="1">
    <citation type="submission" date="2021-03" db="EMBL/GenBank/DDBJ databases">
        <authorList>
            <person name="Tagirdzhanova G."/>
        </authorList>
    </citation>
    <scope>NUCLEOTIDE SEQUENCE</scope>
</reference>
<sequence>MKFLLAAASALSLAAAAPAASVQSLPPGTYQVTYVDKFDDLKALPLTTGLVNQVGVYHGFNYTGFGVSSDTISILGNTPTTTPNFIYGDPVTTSTLQLLPANGKVVHFELCYLYYACTVIGSTGLAQKCTIQVTGQKAAEYGGGTVIQELVYDPALVGSSYAYVSLQSTTDWQKLVSVTLNVLNPLTPQPVTIAQFDNIGYLTLYKK</sequence>
<accession>A0A8H3IRP4</accession>
<protein>
    <submittedName>
        <fullName evidence="2">Uncharacterized protein</fullName>
    </submittedName>
</protein>
<keyword evidence="1" id="KW-0732">Signal</keyword>
<feature type="signal peptide" evidence="1">
    <location>
        <begin position="1"/>
        <end position="16"/>
    </location>
</feature>
<evidence type="ECO:0000256" key="1">
    <source>
        <dbReference type="SAM" id="SignalP"/>
    </source>
</evidence>
<dbReference type="Proteomes" id="UP000664169">
    <property type="component" value="Unassembled WGS sequence"/>
</dbReference>
<evidence type="ECO:0000313" key="2">
    <source>
        <dbReference type="EMBL" id="CAF9930820.1"/>
    </source>
</evidence>
<keyword evidence="3" id="KW-1185">Reference proteome</keyword>
<dbReference type="AlphaFoldDB" id="A0A8H3IRP4"/>
<evidence type="ECO:0000313" key="3">
    <source>
        <dbReference type="Proteomes" id="UP000664169"/>
    </source>
</evidence>
<proteinExistence type="predicted"/>
<organism evidence="2 3">
    <name type="scientific">Gomphillus americanus</name>
    <dbReference type="NCBI Taxonomy" id="1940652"/>
    <lineage>
        <taxon>Eukaryota</taxon>
        <taxon>Fungi</taxon>
        <taxon>Dikarya</taxon>
        <taxon>Ascomycota</taxon>
        <taxon>Pezizomycotina</taxon>
        <taxon>Lecanoromycetes</taxon>
        <taxon>OSLEUM clade</taxon>
        <taxon>Ostropomycetidae</taxon>
        <taxon>Ostropales</taxon>
        <taxon>Graphidaceae</taxon>
        <taxon>Gomphilloideae</taxon>
        <taxon>Gomphillus</taxon>
    </lineage>
</organism>
<dbReference type="EMBL" id="CAJPDQ010000036">
    <property type="protein sequence ID" value="CAF9930820.1"/>
    <property type="molecule type" value="Genomic_DNA"/>
</dbReference>
<dbReference type="OrthoDB" id="3837555at2759"/>